<gene>
    <name evidence="3" type="ORF">ERS450000_04499</name>
</gene>
<dbReference type="Proteomes" id="UP000057820">
    <property type="component" value="Plasmid 2"/>
</dbReference>
<feature type="signal peptide" evidence="2">
    <location>
        <begin position="1"/>
        <end position="16"/>
    </location>
</feature>
<evidence type="ECO:0000256" key="1">
    <source>
        <dbReference type="SAM" id="MobiDB-lite"/>
    </source>
</evidence>
<organism evidence="3 4">
    <name type="scientific">Nocardia farcinica</name>
    <dbReference type="NCBI Taxonomy" id="37329"/>
    <lineage>
        <taxon>Bacteria</taxon>
        <taxon>Bacillati</taxon>
        <taxon>Actinomycetota</taxon>
        <taxon>Actinomycetes</taxon>
        <taxon>Mycobacteriales</taxon>
        <taxon>Nocardiaceae</taxon>
        <taxon>Nocardia</taxon>
    </lineage>
</organism>
<reference evidence="4" key="1">
    <citation type="submission" date="2015-03" db="EMBL/GenBank/DDBJ databases">
        <authorList>
            <consortium name="Pathogen Informatics"/>
        </authorList>
    </citation>
    <scope>NUCLEOTIDE SEQUENCE [LARGE SCALE GENOMIC DNA]</scope>
    <source>
        <strain evidence="4">NCTC11134</strain>
        <plasmid evidence="4">2</plasmid>
    </source>
</reference>
<evidence type="ECO:0000256" key="2">
    <source>
        <dbReference type="SAM" id="SignalP"/>
    </source>
</evidence>
<dbReference type="RefSeq" id="WP_011211905.1">
    <property type="nucleotide sequence ID" value="NZ_CAACYE020000001.1"/>
</dbReference>
<feature type="region of interest" description="Disordered" evidence="1">
    <location>
        <begin position="22"/>
        <end position="43"/>
    </location>
</feature>
<evidence type="ECO:0008006" key="5">
    <source>
        <dbReference type="Google" id="ProtNLM"/>
    </source>
</evidence>
<dbReference type="KEGG" id="nfr:ERS450000_04499"/>
<name>A0A0H5P2S3_NOCFR</name>
<dbReference type="AlphaFoldDB" id="A0A0H5P2S3"/>
<evidence type="ECO:0000313" key="4">
    <source>
        <dbReference type="Proteomes" id="UP000057820"/>
    </source>
</evidence>
<sequence length="90" mass="9549">MLRRAVLLGAVAVALAASGCTETGTPTPGSAAVTTSPGVTLNPEQENNRRIVERLAELGCTTNSCIQTYFACKDGYLTGDACEFYRRHPL</sequence>
<protein>
    <recommendedName>
        <fullName evidence="5">Lipoprotein</fullName>
    </recommendedName>
</protein>
<keyword evidence="3" id="KW-0614">Plasmid</keyword>
<dbReference type="EMBL" id="LN868939">
    <property type="protein sequence ID" value="CRY81594.1"/>
    <property type="molecule type" value="Genomic_DNA"/>
</dbReference>
<geneLocation type="plasmid" evidence="3">
    <name>2</name>
</geneLocation>
<evidence type="ECO:0000313" key="3">
    <source>
        <dbReference type="EMBL" id="CRY81594.1"/>
    </source>
</evidence>
<accession>A0A0H5P2S3</accession>
<proteinExistence type="predicted"/>
<dbReference type="PROSITE" id="PS51257">
    <property type="entry name" value="PROKAR_LIPOPROTEIN"/>
    <property type="match status" value="1"/>
</dbReference>
<keyword evidence="2" id="KW-0732">Signal</keyword>
<dbReference type="GeneID" id="61135946"/>
<feature type="chain" id="PRO_5041079199" description="Lipoprotein" evidence="2">
    <location>
        <begin position="17"/>
        <end position="90"/>
    </location>
</feature>